<evidence type="ECO:0000313" key="1">
    <source>
        <dbReference type="EMBL" id="MXO51835.1"/>
    </source>
</evidence>
<proteinExistence type="predicted"/>
<protein>
    <submittedName>
        <fullName evidence="1">Uncharacterized protein</fullName>
    </submittedName>
</protein>
<gene>
    <name evidence="1" type="ORF">GRI42_11030</name>
</gene>
<evidence type="ECO:0000313" key="2">
    <source>
        <dbReference type="Proteomes" id="UP000444185"/>
    </source>
</evidence>
<organism evidence="1 2">
    <name type="scientific">Qipengyuania gaetbuli</name>
    <dbReference type="NCBI Taxonomy" id="266952"/>
    <lineage>
        <taxon>Bacteria</taxon>
        <taxon>Pseudomonadati</taxon>
        <taxon>Pseudomonadota</taxon>
        <taxon>Alphaproteobacteria</taxon>
        <taxon>Sphingomonadales</taxon>
        <taxon>Erythrobacteraceae</taxon>
        <taxon>Qipengyuania</taxon>
    </lineage>
</organism>
<comment type="caution">
    <text evidence="1">The sequence shown here is derived from an EMBL/GenBank/DDBJ whole genome shotgun (WGS) entry which is preliminary data.</text>
</comment>
<dbReference type="AlphaFoldDB" id="A0A844Y0S5"/>
<keyword evidence="2" id="KW-1185">Reference proteome</keyword>
<name>A0A844Y0S5_9SPHN</name>
<dbReference type="Proteomes" id="UP000444185">
    <property type="component" value="Unassembled WGS sequence"/>
</dbReference>
<dbReference type="RefSeq" id="WP_160608532.1">
    <property type="nucleotide sequence ID" value="NZ_WTYF01000004.1"/>
</dbReference>
<dbReference type="EMBL" id="WTYF01000004">
    <property type="protein sequence ID" value="MXO51835.1"/>
    <property type="molecule type" value="Genomic_DNA"/>
</dbReference>
<sequence length="304" mass="33772">MSAALDQRIAASLGAEVRPEVAAYARMLGDEAGASAVLFYGSNLRTGSLEGVLDFYVLLPGAQAERIWPKVSYREWEYGGETLRAKIATMSLAQFAQAASGQSRDTTIWTRFVQPSALIWSADDDVRQSVHEAIAAAAKSAARFAAALGPSEGEAEAEAYWRALFQATYRAEFRVEKPGREDSILSVNRDHFDGLLPLAWETQGIAFSQEGDRLAPQLDEASRRAILREWREREKLGKALNILRLAKATTTFEGAARYGAWKLHRHTGIELEVTPFREKHPLLAMPGAAWELWRARRRAAKAQR</sequence>
<reference evidence="1 2" key="1">
    <citation type="submission" date="2019-12" db="EMBL/GenBank/DDBJ databases">
        <title>Genomic-based taxomic classification of the family Erythrobacteraceae.</title>
        <authorList>
            <person name="Xu L."/>
        </authorList>
    </citation>
    <scope>NUCLEOTIDE SEQUENCE [LARGE SCALE GENOMIC DNA]</scope>
    <source>
        <strain evidence="1 2">DSM 16225</strain>
    </source>
</reference>
<dbReference type="OrthoDB" id="7340718at2"/>
<accession>A0A844Y0S5</accession>